<gene>
    <name evidence="2" type="ORF">A5792_30765</name>
</gene>
<comment type="caution">
    <text evidence="2">The sequence shown here is derived from an EMBL/GenBank/DDBJ whole genome shotgun (WGS) entry which is preliminary data.</text>
</comment>
<dbReference type="AlphaFoldDB" id="A0A1A0QQ27"/>
<evidence type="ECO:0000313" key="3">
    <source>
        <dbReference type="Proteomes" id="UP000093902"/>
    </source>
</evidence>
<evidence type="ECO:0008006" key="4">
    <source>
        <dbReference type="Google" id="ProtNLM"/>
    </source>
</evidence>
<keyword evidence="1" id="KW-0812">Transmembrane</keyword>
<feature type="transmembrane region" description="Helical" evidence="1">
    <location>
        <begin position="274"/>
        <end position="292"/>
    </location>
</feature>
<keyword evidence="1" id="KW-1133">Transmembrane helix</keyword>
<evidence type="ECO:0000256" key="1">
    <source>
        <dbReference type="SAM" id="Phobius"/>
    </source>
</evidence>
<feature type="transmembrane region" description="Helical" evidence="1">
    <location>
        <begin position="380"/>
        <end position="401"/>
    </location>
</feature>
<feature type="transmembrane region" description="Helical" evidence="1">
    <location>
        <begin position="238"/>
        <end position="262"/>
    </location>
</feature>
<feature type="transmembrane region" description="Helical" evidence="1">
    <location>
        <begin position="304"/>
        <end position="325"/>
    </location>
</feature>
<name>A0A1A0QQ27_MYCPR</name>
<feature type="transmembrane region" description="Helical" evidence="1">
    <location>
        <begin position="67"/>
        <end position="86"/>
    </location>
</feature>
<keyword evidence="1" id="KW-0472">Membrane</keyword>
<protein>
    <recommendedName>
        <fullName evidence="4">Zinc ribbon domain-containing protein</fullName>
    </recommendedName>
</protein>
<feature type="transmembrane region" description="Helical" evidence="1">
    <location>
        <begin position="165"/>
        <end position="186"/>
    </location>
</feature>
<feature type="transmembrane region" description="Helical" evidence="1">
    <location>
        <begin position="121"/>
        <end position="145"/>
    </location>
</feature>
<accession>A0A1A0QQ27</accession>
<sequence>MEWRVCRVCRTEVPAGTFCGACGTYLNTRRQRAGWLRPGAYCAGREHLLRPSVVSSLFPALPHRSRLPYRLGIAALAVAVLAGTLLRIPAAITALAAFGFPLLFVTYLHESVAFQKVPLRTLLLTGVLGAGLGAAWTLLTGTAVAREYDMPMGVDVPEFRIMRDGLGVPLGAIVLMLIPVVVIRLLEPRTRESLDGFAIGAIGALAFTAAATLGRLAPQFDDGLVDHDRPLIGLLVHAGIQAVTVPLTAAAAGALFGVFLWFTPDKDNAWRPKHLRAVSAVTVAAVAALYAILGLIDVAPAPEILVLVVHLVVMAVAMLAVRIGLQIALLYESHGTIHTDGSLQCRQCEHTVPDMAFCLNCGAAIRALQRAALLAGRPRLGAWGTGVVLLTAALVVVSAVVSPPPARYRCPPDCGRPPTNDPVATNPRFTASDGAFSVSYPASGAAYRTTTADDGVTADFLAGDGGTMQLIGKPAHGRTPKEIAEELVEGTYPDTEMDYEIPNAMVGYQPGYGMVVDSWPQNATGDYMRIRVVIVAAVKNDLALIAIATGPYHAYSPDFGPGVPSGANLDLAQDMGKYVNSFRWRDDPVR</sequence>
<organism evidence="2 3">
    <name type="scientific">Mycolicibacterium peregrinum</name>
    <name type="common">Mycobacterium peregrinum</name>
    <dbReference type="NCBI Taxonomy" id="43304"/>
    <lineage>
        <taxon>Bacteria</taxon>
        <taxon>Bacillati</taxon>
        <taxon>Actinomycetota</taxon>
        <taxon>Actinomycetes</taxon>
        <taxon>Mycobacteriales</taxon>
        <taxon>Mycobacteriaceae</taxon>
        <taxon>Mycolicibacterium</taxon>
    </lineage>
</organism>
<dbReference type="EMBL" id="LZSO01000041">
    <property type="protein sequence ID" value="OBB24305.1"/>
    <property type="molecule type" value="Genomic_DNA"/>
</dbReference>
<feature type="transmembrane region" description="Helical" evidence="1">
    <location>
        <begin position="92"/>
        <end position="109"/>
    </location>
</feature>
<evidence type="ECO:0000313" key="2">
    <source>
        <dbReference type="EMBL" id="OBB24305.1"/>
    </source>
</evidence>
<proteinExistence type="predicted"/>
<feature type="transmembrane region" description="Helical" evidence="1">
    <location>
        <begin position="198"/>
        <end position="218"/>
    </location>
</feature>
<dbReference type="Proteomes" id="UP000093902">
    <property type="component" value="Unassembled WGS sequence"/>
</dbReference>
<reference evidence="3" key="1">
    <citation type="submission" date="2016-06" db="EMBL/GenBank/DDBJ databases">
        <authorList>
            <person name="Sutton G."/>
            <person name="Brinkac L."/>
            <person name="Sanka R."/>
            <person name="Adams M."/>
            <person name="Lau E."/>
            <person name="Mehaffy C."/>
            <person name="Tameris M."/>
            <person name="Hatherill M."/>
            <person name="Hanekom W."/>
            <person name="Mahomed H."/>
            <person name="Mcshane H."/>
        </authorList>
    </citation>
    <scope>NUCLEOTIDE SEQUENCE [LARGE SCALE GENOMIC DNA]</scope>
    <source>
        <strain evidence="3">852002-51209_SCH5440388</strain>
    </source>
</reference>